<feature type="transmembrane region" description="Helical" evidence="1">
    <location>
        <begin position="129"/>
        <end position="157"/>
    </location>
</feature>
<dbReference type="Pfam" id="PF14897">
    <property type="entry name" value="EpsG"/>
    <property type="match status" value="1"/>
</dbReference>
<sequence length="360" mass="42119">MISSAVFYFLLFTISSLLVGFTSKISNKLFYDKAFKIVMLIISLFLPSYFAGIRFGIGTDYFNYVSIFEKLTSNMHTDTEFGYAFLNTFVGNLGGNEHTLFFIVSFITHLFIFLFLYHYRKHLNVGLGFFIYLLLYYNFSFNAIRQSLSMAIILYSYTFLEEKNLYKFLITSLLAISFHNSAIVIIPFYFVYNYFAKSSGFKRSLVYLLVIVLMINYEPIIHFFSVNILNTGRYLFYLDGADGSVGFGLLLIYLPLLLPGIIYNKKMINSNVSFQFFYFMFFTGFLLKFIGYFGGAFLTRIADIFLISLVWIVPYYYSILKKEMDSFLLASLVIFWVIAFWYYQSIYLEFNGTVPYNTIF</sequence>
<feature type="transmembrane region" description="Helical" evidence="1">
    <location>
        <begin position="301"/>
        <end position="319"/>
    </location>
</feature>
<dbReference type="Proteomes" id="UP000595091">
    <property type="component" value="Chromosome"/>
</dbReference>
<dbReference type="InterPro" id="IPR049458">
    <property type="entry name" value="EpsG-like"/>
</dbReference>
<evidence type="ECO:0000313" key="3">
    <source>
        <dbReference type="Proteomes" id="UP000595091"/>
    </source>
</evidence>
<dbReference type="EMBL" id="CP063065">
    <property type="protein sequence ID" value="QOQ78664.1"/>
    <property type="molecule type" value="Genomic_DNA"/>
</dbReference>
<name>A0A7M1KR91_9LACT</name>
<evidence type="ECO:0000256" key="1">
    <source>
        <dbReference type="SAM" id="Phobius"/>
    </source>
</evidence>
<proteinExistence type="predicted"/>
<gene>
    <name evidence="2" type="ORF">IMX20_06625</name>
</gene>
<protein>
    <submittedName>
        <fullName evidence="2">EpsG family protein</fullName>
    </submittedName>
</protein>
<dbReference type="AlphaFoldDB" id="A0A7M1KR91"/>
<feature type="transmembrane region" description="Helical" evidence="1">
    <location>
        <begin position="6"/>
        <end position="25"/>
    </location>
</feature>
<organism evidence="2 3">
    <name type="scientific">Aerococcus urinaeequi</name>
    <dbReference type="NCBI Taxonomy" id="51665"/>
    <lineage>
        <taxon>Bacteria</taxon>
        <taxon>Bacillati</taxon>
        <taxon>Bacillota</taxon>
        <taxon>Bacilli</taxon>
        <taxon>Lactobacillales</taxon>
        <taxon>Aerococcaceae</taxon>
        <taxon>Aerococcus</taxon>
    </lineage>
</organism>
<accession>A0A7M1KR91</accession>
<keyword evidence="1" id="KW-0812">Transmembrane</keyword>
<reference evidence="2 3" key="1">
    <citation type="submission" date="2020-10" db="EMBL/GenBank/DDBJ databases">
        <title>Plasmid carrying two tetracycline resistance determinant.</title>
        <authorList>
            <person name="Yang Q."/>
        </authorList>
    </citation>
    <scope>NUCLEOTIDE SEQUENCE [LARGE SCALE GENOMIC DNA]</scope>
    <source>
        <strain evidence="2 3">T43</strain>
    </source>
</reference>
<feature type="transmembrane region" description="Helical" evidence="1">
    <location>
        <begin position="204"/>
        <end position="225"/>
    </location>
</feature>
<dbReference type="RefSeq" id="WP_197558124.1">
    <property type="nucleotide sequence ID" value="NZ_CP063065.1"/>
</dbReference>
<feature type="transmembrane region" description="Helical" evidence="1">
    <location>
        <begin position="37"/>
        <end position="57"/>
    </location>
</feature>
<feature type="transmembrane region" description="Helical" evidence="1">
    <location>
        <begin position="99"/>
        <end position="117"/>
    </location>
</feature>
<evidence type="ECO:0000313" key="2">
    <source>
        <dbReference type="EMBL" id="QOQ78664.1"/>
    </source>
</evidence>
<feature type="transmembrane region" description="Helical" evidence="1">
    <location>
        <begin position="245"/>
        <end position="264"/>
    </location>
</feature>
<feature type="transmembrane region" description="Helical" evidence="1">
    <location>
        <begin position="326"/>
        <end position="343"/>
    </location>
</feature>
<keyword evidence="1" id="KW-0472">Membrane</keyword>
<keyword evidence="1" id="KW-1133">Transmembrane helix</keyword>
<feature type="transmembrane region" description="Helical" evidence="1">
    <location>
        <begin position="169"/>
        <end position="192"/>
    </location>
</feature>
<feature type="transmembrane region" description="Helical" evidence="1">
    <location>
        <begin position="276"/>
        <end position="295"/>
    </location>
</feature>